<keyword evidence="16" id="KW-1185">Reference proteome</keyword>
<reference evidence="15" key="1">
    <citation type="journal article" date="2012" name="Nat. Genet.">
        <title>Whole-genome sequence of Schistosoma haematobium.</title>
        <authorList>
            <person name="Young N.D."/>
            <person name="Jex A.R."/>
            <person name="Li B."/>
            <person name="Liu S."/>
            <person name="Yang L."/>
            <person name="Xiong Z."/>
            <person name="Li Y."/>
            <person name="Cantacessi C."/>
            <person name="Hall R.S."/>
            <person name="Xu X."/>
            <person name="Chen F."/>
            <person name="Wu X."/>
            <person name="Zerlotini A."/>
            <person name="Oliveira G."/>
            <person name="Hofmann A."/>
            <person name="Zhang G."/>
            <person name="Fang X."/>
            <person name="Kang Y."/>
            <person name="Campbell B.E."/>
            <person name="Loukas A."/>
            <person name="Ranganathan S."/>
            <person name="Rollinson D."/>
            <person name="Rinaldi G."/>
            <person name="Brindley P.J."/>
            <person name="Yang H."/>
            <person name="Wang J."/>
            <person name="Wang J."/>
            <person name="Gasser R.B."/>
        </authorList>
    </citation>
    <scope>NUCLEOTIDE SEQUENCE</scope>
</reference>
<dbReference type="PANTHER" id="PTHR20863">
    <property type="entry name" value="ACYL CARRIER PROTEIN"/>
    <property type="match status" value="1"/>
</dbReference>
<dbReference type="RefSeq" id="XP_051063949.1">
    <property type="nucleotide sequence ID" value="XM_051219267.1"/>
</dbReference>
<dbReference type="InterPro" id="IPR036736">
    <property type="entry name" value="ACP-like_sf"/>
</dbReference>
<evidence type="ECO:0000313" key="16">
    <source>
        <dbReference type="Proteomes" id="UP000471633"/>
    </source>
</evidence>
<organism evidence="15 16">
    <name type="scientific">Schistosoma haematobium</name>
    <name type="common">Blood fluke</name>
    <dbReference type="NCBI Taxonomy" id="6185"/>
    <lineage>
        <taxon>Eukaryota</taxon>
        <taxon>Metazoa</taxon>
        <taxon>Spiralia</taxon>
        <taxon>Lophotrochozoa</taxon>
        <taxon>Platyhelminthes</taxon>
        <taxon>Trematoda</taxon>
        <taxon>Digenea</taxon>
        <taxon>Strigeidida</taxon>
        <taxon>Schistosomatoidea</taxon>
        <taxon>Schistosomatidae</taxon>
        <taxon>Schistosoma</taxon>
    </lineage>
</organism>
<evidence type="ECO:0000313" key="15">
    <source>
        <dbReference type="EMBL" id="KAH9578278.1"/>
    </source>
</evidence>
<dbReference type="PANTHER" id="PTHR20863:SF28">
    <property type="entry name" value="ACYL CARRIER PROTEIN, MITOCHONDRIAL"/>
    <property type="match status" value="1"/>
</dbReference>
<sequence length="74" mass="8725">MLVLRLYDKIDPYKITLNSRFNEDFGIDSLDHVELVMAIEEEFEFNFYEICGVTVFAAYWSSVFTDTQLIRSNT</sequence>
<keyword evidence="3" id="KW-0813">Transport</keyword>
<dbReference type="InterPro" id="IPR003231">
    <property type="entry name" value="ACP"/>
</dbReference>
<proteinExistence type="inferred from homology"/>
<dbReference type="SUPFAM" id="SSF47336">
    <property type="entry name" value="ACP-like"/>
    <property type="match status" value="1"/>
</dbReference>
<dbReference type="EMBL" id="AMPZ03000129">
    <property type="protein sequence ID" value="KAH9578278.1"/>
    <property type="molecule type" value="Genomic_DNA"/>
</dbReference>
<comment type="caution">
    <text evidence="15">The sequence shown here is derived from an EMBL/GenBank/DDBJ whole genome shotgun (WGS) entry which is preliminary data.</text>
</comment>
<keyword evidence="4 13" id="KW-0596">Phosphopantetheine</keyword>
<dbReference type="GeneID" id="75578280"/>
<comment type="subcellular location">
    <subcellularLocation>
        <location evidence="1">Mitochondrion</location>
    </subcellularLocation>
</comment>
<dbReference type="KEGG" id="shx:MS3_00010860"/>
<evidence type="ECO:0000256" key="8">
    <source>
        <dbReference type="ARBA" id="ARBA00022946"/>
    </source>
</evidence>
<reference evidence="15" key="3">
    <citation type="submission" date="2021-06" db="EMBL/GenBank/DDBJ databases">
        <title>Chromosome-level genome assembly for S. haematobium.</title>
        <authorList>
            <person name="Stroehlein A.J."/>
        </authorList>
    </citation>
    <scope>NUCLEOTIDE SEQUENCE</scope>
</reference>
<name>A0A922LDV0_SCHHA</name>
<dbReference type="Gene3D" id="1.10.1200.10">
    <property type="entry name" value="ACP-like"/>
    <property type="match status" value="1"/>
</dbReference>
<evidence type="ECO:0000256" key="12">
    <source>
        <dbReference type="ARBA" id="ARBA00023160"/>
    </source>
</evidence>
<evidence type="ECO:0000259" key="14">
    <source>
        <dbReference type="Pfam" id="PF00550"/>
    </source>
</evidence>
<keyword evidence="10" id="KW-0443">Lipid metabolism</keyword>
<keyword evidence="8" id="KW-0809">Transit peptide</keyword>
<evidence type="ECO:0000256" key="6">
    <source>
        <dbReference type="ARBA" id="ARBA00022553"/>
    </source>
</evidence>
<dbReference type="Pfam" id="PF00550">
    <property type="entry name" value="PP-binding"/>
    <property type="match status" value="1"/>
</dbReference>
<dbReference type="Proteomes" id="UP000471633">
    <property type="component" value="Unassembled WGS sequence"/>
</dbReference>
<keyword evidence="5 13" id="KW-0444">Lipid biosynthesis</keyword>
<evidence type="ECO:0000256" key="13">
    <source>
        <dbReference type="RuleBase" id="RU000722"/>
    </source>
</evidence>
<dbReference type="AlphaFoldDB" id="A0A922LDV0"/>
<evidence type="ECO:0000256" key="10">
    <source>
        <dbReference type="ARBA" id="ARBA00023098"/>
    </source>
</evidence>
<keyword evidence="11" id="KW-0496">Mitochondrion</keyword>
<protein>
    <recommendedName>
        <fullName evidence="13">Acyl carrier protein</fullName>
    </recommendedName>
</protein>
<comment type="function">
    <text evidence="13">Carrier of the growing fatty acid chain in fatty acid biosynthesis.</text>
</comment>
<dbReference type="InterPro" id="IPR009081">
    <property type="entry name" value="PP-bd_ACP"/>
</dbReference>
<evidence type="ECO:0000256" key="9">
    <source>
        <dbReference type="ARBA" id="ARBA00022982"/>
    </source>
</evidence>
<dbReference type="GO" id="GO:0000035">
    <property type="term" value="F:acyl binding"/>
    <property type="evidence" value="ECO:0007669"/>
    <property type="project" value="TreeGrafter"/>
</dbReference>
<keyword evidence="6" id="KW-0597">Phosphoprotein</keyword>
<feature type="domain" description="Carrier" evidence="14">
    <location>
        <begin position="9"/>
        <end position="46"/>
    </location>
</feature>
<keyword evidence="7" id="KW-0276">Fatty acid metabolism</keyword>
<dbReference type="CTD" id="75578280"/>
<keyword evidence="12 13" id="KW-0275">Fatty acid biosynthesis</keyword>
<gene>
    <name evidence="15" type="ORF">MS3_00010860</name>
</gene>
<evidence type="ECO:0000256" key="7">
    <source>
        <dbReference type="ARBA" id="ARBA00022832"/>
    </source>
</evidence>
<evidence type="ECO:0000256" key="5">
    <source>
        <dbReference type="ARBA" id="ARBA00022516"/>
    </source>
</evidence>
<evidence type="ECO:0000256" key="2">
    <source>
        <dbReference type="ARBA" id="ARBA00010930"/>
    </source>
</evidence>
<evidence type="ECO:0000256" key="3">
    <source>
        <dbReference type="ARBA" id="ARBA00022448"/>
    </source>
</evidence>
<comment type="similarity">
    <text evidence="2">Belongs to the acyl carrier protein (ACP) family.</text>
</comment>
<reference evidence="15" key="4">
    <citation type="journal article" date="2022" name="PLoS Pathog.">
        <title>Chromosome-level genome of Schistosoma haematobium underpins genome-wide explorations of molecular variation.</title>
        <authorList>
            <person name="Stroehlein A.J."/>
            <person name="Korhonen P.K."/>
            <person name="Lee V.V."/>
            <person name="Ralph S.A."/>
            <person name="Mentink-Kane M."/>
            <person name="You H."/>
            <person name="McManus D.P."/>
            <person name="Tchuente L.T."/>
            <person name="Stothard J.R."/>
            <person name="Kaur P."/>
            <person name="Dudchenko O."/>
            <person name="Aiden E.L."/>
            <person name="Yang B."/>
            <person name="Yang H."/>
            <person name="Emery A.M."/>
            <person name="Webster B.L."/>
            <person name="Brindley P.J."/>
            <person name="Rollinson D."/>
            <person name="Chang B.C.H."/>
            <person name="Gasser R.B."/>
            <person name="Young N.D."/>
        </authorList>
    </citation>
    <scope>NUCLEOTIDE SEQUENCE</scope>
</reference>
<keyword evidence="9" id="KW-0249">Electron transport</keyword>
<evidence type="ECO:0000256" key="1">
    <source>
        <dbReference type="ARBA" id="ARBA00004173"/>
    </source>
</evidence>
<reference evidence="15" key="2">
    <citation type="journal article" date="2019" name="Gigascience">
        <title>High-quality Schistosoma haematobium genome achieved by single-molecule and long-range sequencing.</title>
        <authorList>
            <person name="Stroehlein A.J."/>
            <person name="Korhonen P.K."/>
            <person name="Chong T.M."/>
            <person name="Lim Y.L."/>
            <person name="Chan K.G."/>
            <person name="Webster B."/>
            <person name="Rollinson D."/>
            <person name="Brindley P.J."/>
            <person name="Gasser R.B."/>
            <person name="Young N.D."/>
        </authorList>
    </citation>
    <scope>NUCLEOTIDE SEQUENCE</scope>
</reference>
<evidence type="ECO:0000256" key="4">
    <source>
        <dbReference type="ARBA" id="ARBA00022450"/>
    </source>
</evidence>
<accession>A0A922LDV0</accession>
<dbReference type="GO" id="GO:0005739">
    <property type="term" value="C:mitochondrion"/>
    <property type="evidence" value="ECO:0007669"/>
    <property type="project" value="UniProtKB-SubCell"/>
</dbReference>
<dbReference type="GO" id="GO:0000036">
    <property type="term" value="F:acyl carrier activity"/>
    <property type="evidence" value="ECO:0007669"/>
    <property type="project" value="TreeGrafter"/>
</dbReference>
<evidence type="ECO:0000256" key="11">
    <source>
        <dbReference type="ARBA" id="ARBA00023128"/>
    </source>
</evidence>